<evidence type="ECO:0000259" key="3">
    <source>
        <dbReference type="PROSITE" id="PS51898"/>
    </source>
</evidence>
<dbReference type="PANTHER" id="PTHR30349">
    <property type="entry name" value="PHAGE INTEGRASE-RELATED"/>
    <property type="match status" value="1"/>
</dbReference>
<evidence type="ECO:0000313" key="4">
    <source>
        <dbReference type="EMBL" id="QKE93178.1"/>
    </source>
</evidence>
<dbReference type="EMBL" id="CP053709">
    <property type="protein sequence ID" value="QKE93178.1"/>
    <property type="molecule type" value="Genomic_DNA"/>
</dbReference>
<dbReference type="KEGG" id="lck:HN018_23630"/>
<evidence type="ECO:0000256" key="1">
    <source>
        <dbReference type="ARBA" id="ARBA00022908"/>
    </source>
</evidence>
<accession>A0A6M8HXV7</accession>
<dbReference type="PANTHER" id="PTHR30349:SF90">
    <property type="entry name" value="TYROSINE RECOMBINASE XERD"/>
    <property type="match status" value="1"/>
</dbReference>
<protein>
    <submittedName>
        <fullName evidence="4">Tyrosine-type recombinase/integrase</fullName>
    </submittedName>
</protein>
<reference evidence="4 5" key="1">
    <citation type="journal article" date="2014" name="World J. Microbiol. Biotechnol.">
        <title>Biodiversity and physiological characteristics of Antarctic and Arctic lichens-associated bacteria.</title>
        <authorList>
            <person name="Lee Y.M."/>
            <person name="Kim E.H."/>
            <person name="Lee H.K."/>
            <person name="Hong S.G."/>
        </authorList>
    </citation>
    <scope>NUCLEOTIDE SEQUENCE [LARGE SCALE GENOMIC DNA]</scope>
    <source>
        <strain evidence="4 5">PAMC 26569</strain>
        <plasmid evidence="4">unnamed1</plasmid>
    </source>
</reference>
<name>A0A6M8HXV7_9PROT</name>
<keyword evidence="4" id="KW-0614">Plasmid</keyword>
<dbReference type="Gene3D" id="1.10.443.10">
    <property type="entry name" value="Intergrase catalytic core"/>
    <property type="match status" value="1"/>
</dbReference>
<dbReference type="GO" id="GO:0015074">
    <property type="term" value="P:DNA integration"/>
    <property type="evidence" value="ECO:0007669"/>
    <property type="project" value="UniProtKB-KW"/>
</dbReference>
<keyword evidence="2" id="KW-0233">DNA recombination</keyword>
<evidence type="ECO:0000313" key="5">
    <source>
        <dbReference type="Proteomes" id="UP000500767"/>
    </source>
</evidence>
<dbReference type="Pfam" id="PF00589">
    <property type="entry name" value="Phage_integrase"/>
    <property type="match status" value="1"/>
</dbReference>
<dbReference type="GO" id="GO:0003677">
    <property type="term" value="F:DNA binding"/>
    <property type="evidence" value="ECO:0007669"/>
    <property type="project" value="InterPro"/>
</dbReference>
<dbReference type="SUPFAM" id="SSF56349">
    <property type="entry name" value="DNA breaking-rejoining enzymes"/>
    <property type="match status" value="1"/>
</dbReference>
<dbReference type="InterPro" id="IPR011010">
    <property type="entry name" value="DNA_brk_join_enz"/>
</dbReference>
<geneLocation type="plasmid" evidence="4 5">
    <name>unnamed1</name>
</geneLocation>
<dbReference type="InterPro" id="IPR013762">
    <property type="entry name" value="Integrase-like_cat_sf"/>
</dbReference>
<evidence type="ECO:0000256" key="2">
    <source>
        <dbReference type="ARBA" id="ARBA00023172"/>
    </source>
</evidence>
<dbReference type="GO" id="GO:0006310">
    <property type="term" value="P:DNA recombination"/>
    <property type="evidence" value="ECO:0007669"/>
    <property type="project" value="UniProtKB-KW"/>
</dbReference>
<dbReference type="Proteomes" id="UP000500767">
    <property type="component" value="Plasmid unnamed1"/>
</dbReference>
<keyword evidence="5" id="KW-1185">Reference proteome</keyword>
<dbReference type="AlphaFoldDB" id="A0A6M8HXV7"/>
<dbReference type="InterPro" id="IPR002104">
    <property type="entry name" value="Integrase_catalytic"/>
</dbReference>
<feature type="domain" description="Tyr recombinase" evidence="3">
    <location>
        <begin position="323"/>
        <end position="506"/>
    </location>
</feature>
<sequence>MSPRTIASLCHVHDKSEAPRPADALITAFLSSFPNEASRTVANHKAAARHFLYWIDQKGIAASAIDDTVVRQFEGHRCRCHSFSRQGAGRPEFVGRVRRFVSFLEDHGAIELAGDIDNLAHLLTDYDLFLKQQRYCATIVRSYRSEAAHFAAWVRLTRQRWAETGNEQVECYAHHDCRCPVRRKHSRLVGHHGPLRRARGARRFLSFLRDRNILPDIRGLDCEDKHLHAYSYWLKHYRGSADTTITRFCAEIKFCLPLLGQPSDFDAGSIRNTISHRLTKAPGSAALVVTIMRSYLRFLIFRGECSAALLHAIPPVRRYQSGTLPRYLDTPTIEKIVDSCGAETPVQIRDRAIILLLARLGLRAGDICHLRLSDIDWNRGYIQVSGKSKRLDRLPLPQDAGDAVLAYLEQARPTVGEDRLFLRTLAPFTPFKSSAEICGIVSRVYNRAGITGLPTGSHLFRHSLATRMLQSGAGLESIGTILRHRSPATTAIYAKVNVPMLEKIAQSWPGEVSC</sequence>
<keyword evidence="1" id="KW-0229">DNA integration</keyword>
<gene>
    <name evidence="4" type="ORF">HN018_23630</name>
</gene>
<dbReference type="InterPro" id="IPR050090">
    <property type="entry name" value="Tyrosine_recombinase_XerCD"/>
</dbReference>
<organism evidence="4 5">
    <name type="scientific">Lichenicola cladoniae</name>
    <dbReference type="NCBI Taxonomy" id="1484109"/>
    <lineage>
        <taxon>Bacteria</taxon>
        <taxon>Pseudomonadati</taxon>
        <taxon>Pseudomonadota</taxon>
        <taxon>Alphaproteobacteria</taxon>
        <taxon>Acetobacterales</taxon>
        <taxon>Acetobacteraceae</taxon>
        <taxon>Lichenicola</taxon>
    </lineage>
</organism>
<dbReference type="PROSITE" id="PS51898">
    <property type="entry name" value="TYR_RECOMBINASE"/>
    <property type="match status" value="1"/>
</dbReference>
<proteinExistence type="predicted"/>